<evidence type="ECO:0000259" key="1">
    <source>
        <dbReference type="PROSITE" id="PS51186"/>
    </source>
</evidence>
<dbReference type="EMBL" id="RQGA01000001">
    <property type="protein sequence ID" value="TGL45846.1"/>
    <property type="molecule type" value="Genomic_DNA"/>
</dbReference>
<reference evidence="2" key="1">
    <citation type="journal article" date="2019" name="PLoS Negl. Trop. Dis.">
        <title>Revisiting the worldwide diversity of Leptospira species in the environment.</title>
        <authorList>
            <person name="Vincent A.T."/>
            <person name="Schiettekatte O."/>
            <person name="Bourhy P."/>
            <person name="Veyrier F.J."/>
            <person name="Picardeau M."/>
        </authorList>
    </citation>
    <scope>NUCLEOTIDE SEQUENCE [LARGE SCALE GENOMIC DNA]</scope>
    <source>
        <strain evidence="2">201702692</strain>
    </source>
</reference>
<dbReference type="Pfam" id="PF13302">
    <property type="entry name" value="Acetyltransf_3"/>
    <property type="match status" value="1"/>
</dbReference>
<proteinExistence type="predicted"/>
<dbReference type="PANTHER" id="PTHR43415">
    <property type="entry name" value="SPERMIDINE N(1)-ACETYLTRANSFERASE"/>
    <property type="match status" value="1"/>
</dbReference>
<evidence type="ECO:0000313" key="2">
    <source>
        <dbReference type="EMBL" id="TGL45846.1"/>
    </source>
</evidence>
<protein>
    <submittedName>
        <fullName evidence="2">N-acetyltransferase</fullName>
    </submittedName>
</protein>
<dbReference type="SUPFAM" id="SSF55729">
    <property type="entry name" value="Acyl-CoA N-acyltransferases (Nat)"/>
    <property type="match status" value="1"/>
</dbReference>
<accession>A0A4R9JK36</accession>
<dbReference type="Proteomes" id="UP000298125">
    <property type="component" value="Unassembled WGS sequence"/>
</dbReference>
<dbReference type="AlphaFoldDB" id="A0A4R9JK36"/>
<name>A0A4R9JK36_9LEPT</name>
<dbReference type="InterPro" id="IPR016181">
    <property type="entry name" value="Acyl_CoA_acyltransferase"/>
</dbReference>
<keyword evidence="3" id="KW-1185">Reference proteome</keyword>
<dbReference type="CDD" id="cd04301">
    <property type="entry name" value="NAT_SF"/>
    <property type="match status" value="1"/>
</dbReference>
<gene>
    <name evidence="2" type="ORF">EHQ49_00210</name>
</gene>
<dbReference type="OrthoDB" id="9795206at2"/>
<dbReference type="PROSITE" id="PS51186">
    <property type="entry name" value="GNAT"/>
    <property type="match status" value="1"/>
</dbReference>
<evidence type="ECO:0000313" key="3">
    <source>
        <dbReference type="Proteomes" id="UP000298125"/>
    </source>
</evidence>
<keyword evidence="2" id="KW-0808">Transferase</keyword>
<dbReference type="RefSeq" id="WP_135575161.1">
    <property type="nucleotide sequence ID" value="NZ_RQGA01000001.1"/>
</dbReference>
<dbReference type="PANTHER" id="PTHR43415:SF3">
    <property type="entry name" value="GNAT-FAMILY ACETYLTRANSFERASE"/>
    <property type="match status" value="1"/>
</dbReference>
<feature type="domain" description="N-acetyltransferase" evidence="1">
    <location>
        <begin position="1"/>
        <end position="150"/>
    </location>
</feature>
<dbReference type="Gene3D" id="3.40.630.30">
    <property type="match status" value="1"/>
</dbReference>
<sequence>MKLRNVIPQDIDLVFQWANDPDTRNQSYSSNLIPYEQHRSWFHQKIEEKIDWFIAEINEIPVGIIRFDKNQDQLKVNYSIDERWRGKGLGKEIISLALNHISLELERETTILGFVKKNNLASIKCFASNGFSQDEHDLESYVFRKVINND</sequence>
<dbReference type="GO" id="GO:0016747">
    <property type="term" value="F:acyltransferase activity, transferring groups other than amino-acyl groups"/>
    <property type="evidence" value="ECO:0007669"/>
    <property type="project" value="InterPro"/>
</dbReference>
<dbReference type="InterPro" id="IPR000182">
    <property type="entry name" value="GNAT_dom"/>
</dbReference>
<comment type="caution">
    <text evidence="2">The sequence shown here is derived from an EMBL/GenBank/DDBJ whole genome shotgun (WGS) entry which is preliminary data.</text>
</comment>
<organism evidence="2 3">
    <name type="scientific">Leptospira perdikensis</name>
    <dbReference type="NCBI Taxonomy" id="2484948"/>
    <lineage>
        <taxon>Bacteria</taxon>
        <taxon>Pseudomonadati</taxon>
        <taxon>Spirochaetota</taxon>
        <taxon>Spirochaetia</taxon>
        <taxon>Leptospirales</taxon>
        <taxon>Leptospiraceae</taxon>
        <taxon>Leptospira</taxon>
    </lineage>
</organism>